<evidence type="ECO:0000256" key="1">
    <source>
        <dbReference type="ARBA" id="ARBA00005695"/>
    </source>
</evidence>
<reference evidence="5" key="1">
    <citation type="journal article" date="2021" name="PeerJ">
        <title>Extensive microbial diversity within the chicken gut microbiome revealed by metagenomics and culture.</title>
        <authorList>
            <person name="Gilroy R."/>
            <person name="Ravi A."/>
            <person name="Getino M."/>
            <person name="Pursley I."/>
            <person name="Horton D.L."/>
            <person name="Alikhan N.F."/>
            <person name="Baker D."/>
            <person name="Gharbi K."/>
            <person name="Hall N."/>
            <person name="Watson M."/>
            <person name="Adriaenssens E.M."/>
            <person name="Foster-Nyarko E."/>
            <person name="Jarju S."/>
            <person name="Secka A."/>
            <person name="Antonio M."/>
            <person name="Oren A."/>
            <person name="Chaudhuri R.R."/>
            <person name="La Ragione R."/>
            <person name="Hildebrand F."/>
            <person name="Pallen M.J."/>
        </authorList>
    </citation>
    <scope>NUCLEOTIDE SEQUENCE</scope>
    <source>
        <strain evidence="5">ChiW4-1371</strain>
    </source>
</reference>
<dbReference type="GO" id="GO:0030288">
    <property type="term" value="C:outer membrane-bounded periplasmic space"/>
    <property type="evidence" value="ECO:0007669"/>
    <property type="project" value="UniProtKB-ARBA"/>
</dbReference>
<dbReference type="FunFam" id="3.10.105.10:FF:000006">
    <property type="entry name" value="Peptide ABC transporter substrate-binding protein"/>
    <property type="match status" value="1"/>
</dbReference>
<dbReference type="EMBL" id="DXAQ01000097">
    <property type="protein sequence ID" value="HIZ89544.1"/>
    <property type="molecule type" value="Genomic_DNA"/>
</dbReference>
<dbReference type="Pfam" id="PF00496">
    <property type="entry name" value="SBP_bac_5"/>
    <property type="match status" value="1"/>
</dbReference>
<keyword evidence="2" id="KW-0813">Transport</keyword>
<gene>
    <name evidence="5" type="ORF">H9804_06340</name>
</gene>
<evidence type="ECO:0000256" key="2">
    <source>
        <dbReference type="ARBA" id="ARBA00022448"/>
    </source>
</evidence>
<dbReference type="InterPro" id="IPR000914">
    <property type="entry name" value="SBP_5_dom"/>
</dbReference>
<proteinExistence type="inferred from homology"/>
<dbReference type="InterPro" id="IPR023765">
    <property type="entry name" value="SBP_5_CS"/>
</dbReference>
<dbReference type="InterPro" id="IPR030678">
    <property type="entry name" value="Peptide/Ni-bd"/>
</dbReference>
<protein>
    <submittedName>
        <fullName evidence="5">Peptide-binding protein</fullName>
    </submittedName>
</protein>
<comment type="caution">
    <text evidence="5">The sequence shown here is derived from an EMBL/GenBank/DDBJ whole genome shotgun (WGS) entry which is preliminary data.</text>
</comment>
<evidence type="ECO:0000313" key="5">
    <source>
        <dbReference type="EMBL" id="HIZ89544.1"/>
    </source>
</evidence>
<dbReference type="GO" id="GO:0043190">
    <property type="term" value="C:ATP-binding cassette (ABC) transporter complex"/>
    <property type="evidence" value="ECO:0007669"/>
    <property type="project" value="InterPro"/>
</dbReference>
<dbReference type="GO" id="GO:0015833">
    <property type="term" value="P:peptide transport"/>
    <property type="evidence" value="ECO:0007669"/>
    <property type="project" value="TreeGrafter"/>
</dbReference>
<dbReference type="PANTHER" id="PTHR30290">
    <property type="entry name" value="PERIPLASMIC BINDING COMPONENT OF ABC TRANSPORTER"/>
    <property type="match status" value="1"/>
</dbReference>
<accession>A0A9D2GUS9</accession>
<dbReference type="PROSITE" id="PS01040">
    <property type="entry name" value="SBP_BACTERIAL_5"/>
    <property type="match status" value="1"/>
</dbReference>
<dbReference type="Gene3D" id="3.90.76.10">
    <property type="entry name" value="Dipeptide-binding Protein, Domain 1"/>
    <property type="match status" value="1"/>
</dbReference>
<dbReference type="PANTHER" id="PTHR30290:SF38">
    <property type="entry name" value="D,D-DIPEPTIDE-BINDING PERIPLASMIC PROTEIN DDPA-RELATED"/>
    <property type="match status" value="1"/>
</dbReference>
<comment type="similarity">
    <text evidence="1">Belongs to the bacterial solute-binding protein 5 family.</text>
</comment>
<keyword evidence="3" id="KW-0732">Signal</keyword>
<dbReference type="Proteomes" id="UP000824176">
    <property type="component" value="Unassembled WGS sequence"/>
</dbReference>
<dbReference type="CDD" id="cd08514">
    <property type="entry name" value="PBP2_AppA_like"/>
    <property type="match status" value="1"/>
</dbReference>
<evidence type="ECO:0000256" key="3">
    <source>
        <dbReference type="ARBA" id="ARBA00022729"/>
    </source>
</evidence>
<reference evidence="5" key="2">
    <citation type="submission" date="2021-04" db="EMBL/GenBank/DDBJ databases">
        <authorList>
            <person name="Gilroy R."/>
        </authorList>
    </citation>
    <scope>NUCLEOTIDE SEQUENCE</scope>
    <source>
        <strain evidence="5">ChiW4-1371</strain>
    </source>
</reference>
<evidence type="ECO:0000259" key="4">
    <source>
        <dbReference type="Pfam" id="PF00496"/>
    </source>
</evidence>
<sequence length="551" mass="63738">MKKIILLISLYLISALLLQGCKKQEEQVVFQEETQNKNNQVKEIIPYGDALSTGEIAEPINLIPALASDSASHNVTQYIYNGLVKYDKDLNLVGDLAERWEISDDKKVFTFYLKKGVKWHDGVEFTADDVKFTYEFMISDDTPTAYDGDFRAVESVEVVDKYTVKVTYKEALSPALASWGIWMMPRHALKDKPSKSPLQRKPIGTGPYMLESWKPGQSITLTAFHDYFEGRPKIEKVFIRVIPNQTTQFLELLNGSIDIMGLNPKQEKFDTNTPRYIENYNTYSFLDFSYTYIGYNFKLEPFNNKLVRRALTHAIDKQSMVDGLLYGKGYAAEGPYKPDSYWYNKNAKGPEYNKEKAKALLKEAGFEDIDNDGFLEYKGKKFTIELMTNLNNEVRSKIAELVQHSWAEVGIKTQIKVLEWATMLGDLNKGNFQAVILGWSTVLDPDQYDIWATERCGGNGQNFICYSNEEVDRLLTEGRKVFNKEERRIYYDKVQEILADEQPYTFLYFPYSHIALNKRFQNVEPARAGITYNFIDWYVSKEYQKYKVIEE</sequence>
<evidence type="ECO:0000313" key="6">
    <source>
        <dbReference type="Proteomes" id="UP000824176"/>
    </source>
</evidence>
<dbReference type="PROSITE" id="PS51257">
    <property type="entry name" value="PROKAR_LIPOPROTEIN"/>
    <property type="match status" value="1"/>
</dbReference>
<dbReference type="Gene3D" id="3.10.105.10">
    <property type="entry name" value="Dipeptide-binding Protein, Domain 3"/>
    <property type="match status" value="1"/>
</dbReference>
<name>A0A9D2GUS9_9BACT</name>
<dbReference type="InterPro" id="IPR039424">
    <property type="entry name" value="SBP_5"/>
</dbReference>
<dbReference type="Gene3D" id="3.40.190.10">
    <property type="entry name" value="Periplasmic binding protein-like II"/>
    <property type="match status" value="1"/>
</dbReference>
<dbReference type="SUPFAM" id="SSF53850">
    <property type="entry name" value="Periplasmic binding protein-like II"/>
    <property type="match status" value="1"/>
</dbReference>
<organism evidence="5 6">
    <name type="scientific">Candidatus Mucispirillum faecigallinarum</name>
    <dbReference type="NCBI Taxonomy" id="2838699"/>
    <lineage>
        <taxon>Bacteria</taxon>
        <taxon>Pseudomonadati</taxon>
        <taxon>Deferribacterota</taxon>
        <taxon>Deferribacteres</taxon>
        <taxon>Deferribacterales</taxon>
        <taxon>Mucispirillaceae</taxon>
        <taxon>Mucispirillum</taxon>
    </lineage>
</organism>
<dbReference type="AlphaFoldDB" id="A0A9D2GUS9"/>
<dbReference type="PIRSF" id="PIRSF002741">
    <property type="entry name" value="MppA"/>
    <property type="match status" value="1"/>
</dbReference>
<dbReference type="GO" id="GO:1904680">
    <property type="term" value="F:peptide transmembrane transporter activity"/>
    <property type="evidence" value="ECO:0007669"/>
    <property type="project" value="TreeGrafter"/>
</dbReference>
<feature type="domain" description="Solute-binding protein family 5" evidence="4">
    <location>
        <begin position="92"/>
        <end position="460"/>
    </location>
</feature>